<evidence type="ECO:0000313" key="3">
    <source>
        <dbReference type="Proteomes" id="UP000199343"/>
    </source>
</evidence>
<keyword evidence="4" id="KW-1185">Reference proteome</keyword>
<dbReference type="STRING" id="47871.GA0070608_5825"/>
<accession>A0A1C6W4W3</accession>
<dbReference type="AlphaFoldDB" id="A0A1C6W4W3"/>
<dbReference type="Proteomes" id="UP000199343">
    <property type="component" value="Unassembled WGS sequence"/>
</dbReference>
<evidence type="ECO:0000313" key="1">
    <source>
        <dbReference type="EMBL" id="SCL73531.1"/>
    </source>
</evidence>
<gene>
    <name evidence="1" type="ORF">GA0070608_5825</name>
    <name evidence="2" type="ORF">OIE14_00860</name>
</gene>
<reference evidence="1 3" key="1">
    <citation type="submission" date="2016-06" db="EMBL/GenBank/DDBJ databases">
        <authorList>
            <person name="Kjaerup R.B."/>
            <person name="Dalgaard T.S."/>
            <person name="Juul-Madsen H.R."/>
        </authorList>
    </citation>
    <scope>NUCLEOTIDE SEQUENCE [LARGE SCALE GENOMIC DNA]</scope>
    <source>
        <strain evidence="1 3">DSM 43363</strain>
    </source>
</reference>
<dbReference type="Proteomes" id="UP001334804">
    <property type="component" value="Chromosome"/>
</dbReference>
<dbReference type="RefSeq" id="WP_091632301.1">
    <property type="nucleotide sequence ID" value="NZ_CP109071.1"/>
</dbReference>
<evidence type="ECO:0000313" key="4">
    <source>
        <dbReference type="Proteomes" id="UP001334804"/>
    </source>
</evidence>
<dbReference type="EMBL" id="FMIC01000002">
    <property type="protein sequence ID" value="SCL73531.1"/>
    <property type="molecule type" value="Genomic_DNA"/>
</dbReference>
<protein>
    <submittedName>
        <fullName evidence="1">Uncharacterized protein</fullName>
    </submittedName>
</protein>
<organism evidence="1 3">
    <name type="scientific">Micromonospora peucetia</name>
    <dbReference type="NCBI Taxonomy" id="47871"/>
    <lineage>
        <taxon>Bacteria</taxon>
        <taxon>Bacillati</taxon>
        <taxon>Actinomycetota</taxon>
        <taxon>Actinomycetes</taxon>
        <taxon>Micromonosporales</taxon>
        <taxon>Micromonosporaceae</taxon>
        <taxon>Micromonospora</taxon>
    </lineage>
</organism>
<dbReference type="EMBL" id="CP109071">
    <property type="protein sequence ID" value="WSA32675.1"/>
    <property type="molecule type" value="Genomic_DNA"/>
</dbReference>
<evidence type="ECO:0000313" key="2">
    <source>
        <dbReference type="EMBL" id="WSA32675.1"/>
    </source>
</evidence>
<reference evidence="2 4" key="2">
    <citation type="submission" date="2022-10" db="EMBL/GenBank/DDBJ databases">
        <title>The complete genomes of actinobacterial strains from the NBC collection.</title>
        <authorList>
            <person name="Joergensen T.S."/>
            <person name="Alvarez Arevalo M."/>
            <person name="Sterndorff E.B."/>
            <person name="Faurdal D."/>
            <person name="Vuksanovic O."/>
            <person name="Mourched A.-S."/>
            <person name="Charusanti P."/>
            <person name="Shaw S."/>
            <person name="Blin K."/>
            <person name="Weber T."/>
        </authorList>
    </citation>
    <scope>NUCLEOTIDE SEQUENCE [LARGE SCALE GENOMIC DNA]</scope>
    <source>
        <strain evidence="2 4">NBC 01809</strain>
    </source>
</reference>
<proteinExistence type="predicted"/>
<sequence length="258" mass="28004">MITEPPPAPESMRMRRSALDRMAVSGTAVKLPAFTDITVRISDHGGDVTAPALVSAVVDRLLRPAERPAAGAAVVDGLPMADVADGRRLHRVLFSAVWEQFVTRCDELSSSATPIVKESVTRDGVIPPEQYGSRWSFKALHTDRDAMLFSHLYGPVRGFVGGEFLLVDARALMQARELSFDDAFEWSVEPTPGSKPVLRAEYGDAATREFGINLGAPAPGQVFFVNNTYGAGILHGVTPVIADDPGRMVREYHRCSAR</sequence>
<dbReference type="OrthoDB" id="4350419at2"/>
<name>A0A1C6W4W3_9ACTN</name>